<dbReference type="OrthoDB" id="7720278at2"/>
<reference evidence="2 3" key="1">
    <citation type="submission" date="2018-05" db="EMBL/GenBank/DDBJ databases">
        <title>Oceanovita maritima gen. nov., sp. nov., a marine bacterium in the family Rhodobacteraceae isolated from surface seawater of Lundu port Xiamen, China.</title>
        <authorList>
            <person name="Hetharua B.H."/>
            <person name="Min D."/>
            <person name="Liao H."/>
            <person name="Tian Y."/>
        </authorList>
    </citation>
    <scope>NUCLEOTIDE SEQUENCE [LARGE SCALE GENOMIC DNA]</scope>
    <source>
        <strain evidence="2 3">FSX-11</strain>
    </source>
</reference>
<name>A0A2V4N372_9RHOB</name>
<feature type="signal peptide" evidence="1">
    <location>
        <begin position="1"/>
        <end position="16"/>
    </location>
</feature>
<keyword evidence="1" id="KW-0732">Signal</keyword>
<evidence type="ECO:0000313" key="3">
    <source>
        <dbReference type="Proteomes" id="UP000248012"/>
    </source>
</evidence>
<dbReference type="EMBL" id="QFVT01000003">
    <property type="protein sequence ID" value="PYC48362.1"/>
    <property type="molecule type" value="Genomic_DNA"/>
</dbReference>
<evidence type="ECO:0008006" key="4">
    <source>
        <dbReference type="Google" id="ProtNLM"/>
    </source>
</evidence>
<gene>
    <name evidence="2" type="ORF">DI396_05075</name>
</gene>
<organism evidence="2 3">
    <name type="scientific">Litorivita pollutaquae</name>
    <dbReference type="NCBI Taxonomy" id="2200892"/>
    <lineage>
        <taxon>Bacteria</taxon>
        <taxon>Pseudomonadati</taxon>
        <taxon>Pseudomonadota</taxon>
        <taxon>Alphaproteobacteria</taxon>
        <taxon>Rhodobacterales</taxon>
        <taxon>Paracoccaceae</taxon>
        <taxon>Litorivita</taxon>
    </lineage>
</organism>
<evidence type="ECO:0000313" key="2">
    <source>
        <dbReference type="EMBL" id="PYC48362.1"/>
    </source>
</evidence>
<feature type="chain" id="PRO_5016037533" description="Outer membrane protein beta-barrel domain-containing protein" evidence="1">
    <location>
        <begin position="17"/>
        <end position="206"/>
    </location>
</feature>
<dbReference type="AlphaFoldDB" id="A0A2V4N372"/>
<evidence type="ECO:0000256" key="1">
    <source>
        <dbReference type="SAM" id="SignalP"/>
    </source>
</evidence>
<sequence length="206" mass="21237">MAACAASFALPLAANAAPTVTAGGALTFGFAAEDDMNHSSTTGEAFIGVENNGFHGELWIGSLYQDPNDDAEIELSFGYGSEAGSLGYDISYIGYFLSDDGYQSSGIGFELSHDLTAGIAGALYFEVDTDTGDLTSELSLSGALSDKLELHGMIGAADADDNTYGEIGLAYGLSDTTALEVLYEDADDSEATISLILSFEIGLLGG</sequence>
<comment type="caution">
    <text evidence="2">The sequence shown here is derived from an EMBL/GenBank/DDBJ whole genome shotgun (WGS) entry which is preliminary data.</text>
</comment>
<dbReference type="Proteomes" id="UP000248012">
    <property type="component" value="Unassembled WGS sequence"/>
</dbReference>
<proteinExistence type="predicted"/>
<keyword evidence="3" id="KW-1185">Reference proteome</keyword>
<accession>A0A2V4N372</accession>
<protein>
    <recommendedName>
        <fullName evidence="4">Outer membrane protein beta-barrel domain-containing protein</fullName>
    </recommendedName>
</protein>